<feature type="domain" description="EGF-like" evidence="4">
    <location>
        <begin position="190"/>
        <end position="229"/>
    </location>
</feature>
<dbReference type="Gene3D" id="2.10.25.10">
    <property type="entry name" value="Laminin"/>
    <property type="match status" value="1"/>
</dbReference>
<organism evidence="5 6">
    <name type="scientific">Ciona savignyi</name>
    <name type="common">Pacific transparent sea squirt</name>
    <dbReference type="NCBI Taxonomy" id="51511"/>
    <lineage>
        <taxon>Eukaryota</taxon>
        <taxon>Metazoa</taxon>
        <taxon>Chordata</taxon>
        <taxon>Tunicata</taxon>
        <taxon>Ascidiacea</taxon>
        <taxon>Phlebobranchia</taxon>
        <taxon>Cionidae</taxon>
        <taxon>Ciona</taxon>
    </lineage>
</organism>
<evidence type="ECO:0000259" key="4">
    <source>
        <dbReference type="PROSITE" id="PS50026"/>
    </source>
</evidence>
<feature type="domain" description="Laminin G" evidence="3">
    <location>
        <begin position="12"/>
        <end position="201"/>
    </location>
</feature>
<dbReference type="OMA" id="CVENPCE"/>
<dbReference type="Proteomes" id="UP000007875">
    <property type="component" value="Unassembled WGS sequence"/>
</dbReference>
<dbReference type="Gene3D" id="2.60.120.200">
    <property type="match status" value="1"/>
</dbReference>
<evidence type="ECO:0000259" key="3">
    <source>
        <dbReference type="PROSITE" id="PS50025"/>
    </source>
</evidence>
<reference evidence="6" key="1">
    <citation type="submission" date="2003-08" db="EMBL/GenBank/DDBJ databases">
        <authorList>
            <person name="Birren B."/>
            <person name="Nusbaum C."/>
            <person name="Abebe A."/>
            <person name="Abouelleil A."/>
            <person name="Adekoya E."/>
            <person name="Ait-zahra M."/>
            <person name="Allen N."/>
            <person name="Allen T."/>
            <person name="An P."/>
            <person name="Anderson M."/>
            <person name="Anderson S."/>
            <person name="Arachchi H."/>
            <person name="Armbruster J."/>
            <person name="Bachantsang P."/>
            <person name="Baldwin J."/>
            <person name="Barry A."/>
            <person name="Bayul T."/>
            <person name="Blitshsteyn B."/>
            <person name="Bloom T."/>
            <person name="Blye J."/>
            <person name="Boguslavskiy L."/>
            <person name="Borowsky M."/>
            <person name="Boukhgalter B."/>
            <person name="Brunache A."/>
            <person name="Butler J."/>
            <person name="Calixte N."/>
            <person name="Calvo S."/>
            <person name="Camarata J."/>
            <person name="Campo K."/>
            <person name="Chang J."/>
            <person name="Cheshatsang Y."/>
            <person name="Citroen M."/>
            <person name="Collymore A."/>
            <person name="Considine T."/>
            <person name="Cook A."/>
            <person name="Cooke P."/>
            <person name="Corum B."/>
            <person name="Cuomo C."/>
            <person name="David R."/>
            <person name="Dawoe T."/>
            <person name="Degray S."/>
            <person name="Dodge S."/>
            <person name="Dooley K."/>
            <person name="Dorje P."/>
            <person name="Dorjee K."/>
            <person name="Dorris L."/>
            <person name="Duffey N."/>
            <person name="Dupes A."/>
            <person name="Elkins T."/>
            <person name="Engels R."/>
            <person name="Erickson J."/>
            <person name="Farina A."/>
            <person name="Faro S."/>
            <person name="Ferreira P."/>
            <person name="Fischer H."/>
            <person name="Fitzgerald M."/>
            <person name="Foley K."/>
            <person name="Gage D."/>
            <person name="Galagan J."/>
            <person name="Gearin G."/>
            <person name="Gnerre S."/>
            <person name="Gnirke A."/>
            <person name="Goyette A."/>
            <person name="Graham J."/>
            <person name="Grandbois E."/>
            <person name="Gyaltsen K."/>
            <person name="Hafez N."/>
            <person name="Hagopian D."/>
            <person name="Hagos B."/>
            <person name="Hall J."/>
            <person name="Hatcher B."/>
            <person name="Heller A."/>
            <person name="Higgins H."/>
            <person name="Honan T."/>
            <person name="Horn A."/>
            <person name="Houde N."/>
            <person name="Hughes L."/>
            <person name="Hulme W."/>
            <person name="Husby E."/>
            <person name="Iliev I."/>
            <person name="Jaffe D."/>
            <person name="Jones C."/>
            <person name="Kamal M."/>
            <person name="Kamat A."/>
            <person name="Kamvysselis M."/>
            <person name="Karlsson E."/>
            <person name="Kells C."/>
            <person name="Kieu A."/>
            <person name="Kisner P."/>
            <person name="Kodira C."/>
            <person name="Kulbokas E."/>
            <person name="Labutti K."/>
            <person name="Lama D."/>
            <person name="Landers T."/>
            <person name="Leger J."/>
            <person name="Levine S."/>
            <person name="Lewis D."/>
            <person name="Lewis T."/>
            <person name="Lindblad-toh K."/>
            <person name="Liu X."/>
            <person name="Lokyitsang T."/>
            <person name="Lokyitsang Y."/>
            <person name="Lucien O."/>
            <person name="Lui A."/>
            <person name="Ma L.J."/>
            <person name="Mabbitt R."/>
            <person name="Macdonald J."/>
            <person name="Maclean C."/>
            <person name="Major J."/>
            <person name="Manning J."/>
            <person name="Marabella R."/>
            <person name="Maru K."/>
            <person name="Matthews C."/>
            <person name="Mauceli E."/>
            <person name="Mccarthy M."/>
            <person name="Mcdonough S."/>
            <person name="Mcghee T."/>
            <person name="Meldrim J."/>
            <person name="Meneus L."/>
            <person name="Mesirov J."/>
            <person name="Mihalev A."/>
            <person name="Mihova T."/>
            <person name="Mikkelsen T."/>
            <person name="Mlenga V."/>
            <person name="Moru K."/>
            <person name="Mozes J."/>
            <person name="Mulrain L."/>
            <person name="Munson G."/>
            <person name="Naylor J."/>
            <person name="Newes C."/>
            <person name="Nguyen C."/>
            <person name="Nguyen N."/>
            <person name="Nguyen T."/>
            <person name="Nicol R."/>
            <person name="Nielsen C."/>
            <person name="Nizzari M."/>
            <person name="Norbu C."/>
            <person name="Norbu N."/>
            <person name="O'donnell P."/>
            <person name="Okoawo O."/>
            <person name="O'leary S."/>
            <person name="Omotosho B."/>
            <person name="O'neill K."/>
            <person name="Osman S."/>
            <person name="Parker S."/>
            <person name="Perrin D."/>
            <person name="Phunkhang P."/>
            <person name="Piqani B."/>
            <person name="Purcell S."/>
            <person name="Rachupka T."/>
            <person name="Ramasamy U."/>
            <person name="Rameau R."/>
            <person name="Ray V."/>
            <person name="Raymond C."/>
            <person name="Retta R."/>
            <person name="Richardson S."/>
            <person name="Rise C."/>
            <person name="Rodriguez J."/>
            <person name="Rogers J."/>
            <person name="Rogov P."/>
            <person name="Rutman M."/>
            <person name="Schupbach R."/>
            <person name="Seaman C."/>
            <person name="Settipalli S."/>
            <person name="Sharpe T."/>
            <person name="Sheridan J."/>
            <person name="Sherpa N."/>
            <person name="Shi J."/>
            <person name="Smirnov S."/>
            <person name="Smith C."/>
            <person name="Sougnez C."/>
            <person name="Spencer B."/>
            <person name="Stalker J."/>
            <person name="Stange-thomann N."/>
            <person name="Stavropoulos S."/>
            <person name="Stetson K."/>
            <person name="Stone C."/>
            <person name="Stone S."/>
            <person name="Stubbs M."/>
            <person name="Talamas J."/>
            <person name="Tchuinga P."/>
            <person name="Tenzing P."/>
            <person name="Tesfaye S."/>
            <person name="Theodore J."/>
            <person name="Thoulutsang Y."/>
            <person name="Topham K."/>
            <person name="Towey S."/>
            <person name="Tsamla T."/>
            <person name="Tsomo N."/>
            <person name="Vallee D."/>
            <person name="Vassiliev H."/>
            <person name="Venkataraman V."/>
            <person name="Vinson J."/>
            <person name="Vo A."/>
            <person name="Wade C."/>
            <person name="Wang S."/>
            <person name="Wangchuk T."/>
            <person name="Wangdi T."/>
            <person name="Whittaker C."/>
            <person name="Wilkinson J."/>
            <person name="Wu Y."/>
            <person name="Wyman D."/>
            <person name="Yadav S."/>
            <person name="Yang S."/>
            <person name="Yang X."/>
            <person name="Yeager S."/>
            <person name="Yee E."/>
            <person name="Young G."/>
            <person name="Zainoun J."/>
            <person name="Zembeck L."/>
            <person name="Zimmer A."/>
            <person name="Zody M."/>
            <person name="Lander E."/>
        </authorList>
    </citation>
    <scope>NUCLEOTIDE SEQUENCE [LARGE SCALE GENOMIC DNA]</scope>
</reference>
<dbReference type="PROSITE" id="PS50026">
    <property type="entry name" value="EGF_3"/>
    <property type="match status" value="1"/>
</dbReference>
<dbReference type="eggNOG" id="KOG3514">
    <property type="taxonomic scope" value="Eukaryota"/>
</dbReference>
<dbReference type="PANTHER" id="PTHR15036">
    <property type="entry name" value="PIKACHURIN-LIKE PROTEIN"/>
    <property type="match status" value="1"/>
</dbReference>
<protein>
    <recommendedName>
        <fullName evidence="7">Laminin G domain-containing protein</fullName>
    </recommendedName>
</protein>
<dbReference type="InterPro" id="IPR001791">
    <property type="entry name" value="Laminin_G"/>
</dbReference>
<dbReference type="InterPro" id="IPR000742">
    <property type="entry name" value="EGF"/>
</dbReference>
<dbReference type="InterPro" id="IPR050372">
    <property type="entry name" value="Neurexin-related_CASP"/>
</dbReference>
<evidence type="ECO:0000313" key="5">
    <source>
        <dbReference type="Ensembl" id="ENSCSAVP00000007604.1"/>
    </source>
</evidence>
<sequence>VFVGALPVTPSTYRFSGSNSQYCKFPPWGSVQNAHERSILSFQFRTSRENSFLVYLDDGGRSSYIYISLQNRTVRLRYKFGESAPAVLTGGLNLNDNRWHVISVERKYPSITLLVDGQSLAGKVKVKSNSDLVTGSFTYIGSLPKTYRIQTLSFPIAFYEEKFVGSVRQVAINGKFVRTIAKLQVQEVPGNQLCSETRNPCKNNGACFVRGEKQACDCSSTMFKGKFCESCESL</sequence>
<dbReference type="CDD" id="cd00110">
    <property type="entry name" value="LamG"/>
    <property type="match status" value="1"/>
</dbReference>
<proteinExistence type="predicted"/>
<reference evidence="5" key="3">
    <citation type="submission" date="2025-09" db="UniProtKB">
        <authorList>
            <consortium name="Ensembl"/>
        </authorList>
    </citation>
    <scope>IDENTIFICATION</scope>
</reference>
<dbReference type="InterPro" id="IPR013320">
    <property type="entry name" value="ConA-like_dom_sf"/>
</dbReference>
<reference evidence="5" key="2">
    <citation type="submission" date="2025-08" db="UniProtKB">
        <authorList>
            <consortium name="Ensembl"/>
        </authorList>
    </citation>
    <scope>IDENTIFICATION</scope>
</reference>
<dbReference type="GO" id="GO:0016020">
    <property type="term" value="C:membrane"/>
    <property type="evidence" value="ECO:0007669"/>
    <property type="project" value="UniProtKB-SubCell"/>
</dbReference>
<evidence type="ECO:0000256" key="1">
    <source>
        <dbReference type="ARBA" id="ARBA00023157"/>
    </source>
</evidence>
<dbReference type="Ensembl" id="ENSCSAVT00000007703.1">
    <property type="protein sequence ID" value="ENSCSAVP00000007604.1"/>
    <property type="gene ID" value="ENSCSAVG00000004548.1"/>
</dbReference>
<keyword evidence="6" id="KW-1185">Reference proteome</keyword>
<keyword evidence="2" id="KW-0245">EGF-like domain</keyword>
<dbReference type="PROSITE" id="PS50025">
    <property type="entry name" value="LAM_G_DOMAIN"/>
    <property type="match status" value="1"/>
</dbReference>
<dbReference type="SUPFAM" id="SSF49899">
    <property type="entry name" value="Concanavalin A-like lectins/glucanases"/>
    <property type="match status" value="1"/>
</dbReference>
<dbReference type="PANTHER" id="PTHR15036:SF85">
    <property type="entry name" value="SP2353, ISOFORM A"/>
    <property type="match status" value="1"/>
</dbReference>
<dbReference type="SMART" id="SM00282">
    <property type="entry name" value="LamG"/>
    <property type="match status" value="1"/>
</dbReference>
<dbReference type="InParanoid" id="H2YQJ6"/>
<dbReference type="STRING" id="51511.ENSCSAVP00000007604"/>
<dbReference type="HOGENOM" id="CLU_074005_0_1_1"/>
<dbReference type="Pfam" id="PF02210">
    <property type="entry name" value="Laminin_G_2"/>
    <property type="match status" value="1"/>
</dbReference>
<comment type="caution">
    <text evidence="2">Lacks conserved residue(s) required for the propagation of feature annotation.</text>
</comment>
<accession>H2YQJ6</accession>
<evidence type="ECO:0008006" key="7">
    <source>
        <dbReference type="Google" id="ProtNLM"/>
    </source>
</evidence>
<evidence type="ECO:0000313" key="6">
    <source>
        <dbReference type="Proteomes" id="UP000007875"/>
    </source>
</evidence>
<name>H2YQJ6_CIOSA</name>
<keyword evidence="1" id="KW-1015">Disulfide bond</keyword>
<evidence type="ECO:0000256" key="2">
    <source>
        <dbReference type="PROSITE-ProRule" id="PRU00076"/>
    </source>
</evidence>
<dbReference type="AlphaFoldDB" id="H2YQJ6"/>